<evidence type="ECO:0000313" key="3">
    <source>
        <dbReference type="EMBL" id="TDG34866.1"/>
    </source>
</evidence>
<feature type="transmembrane region" description="Helical" evidence="1">
    <location>
        <begin position="44"/>
        <end position="63"/>
    </location>
</feature>
<sequence length="360" mass="42001">MSSIVLKQFYKKYKFHLIVWGVYIIYEVFITGLINRAFGQPGVYVMVYSINIISFYAYAYLLNKTLDKKNKFIKILNMLLNILIIFVGYALSSFTLRAAFVKLNFIEFDAPLHFNLPFILACLWRSLYFIGFSTGYVFIMKSFRDQKRSEELERRNLLATIENQTLEKDLVNTQNNYLRSQINPHFLFNTLNFIYNDARKKAPIAAEAIMDLAEMMRYALKRPEVSDLVPLADEIEQVEHLINLHKLRTANAINFNLEVEGDIFGVRFPPLILLTLAENMFKHGHINHGTHNAVIRINFESNLLIIETVNMTNSVKAKESTNLGVENIQKRLAYFYKDDYTFTYGKDELNRYISKITVKI</sequence>
<feature type="transmembrane region" description="Helical" evidence="1">
    <location>
        <begin position="17"/>
        <end position="38"/>
    </location>
</feature>
<organism evidence="3 4">
    <name type="scientific">Pedobacter changchengzhani</name>
    <dbReference type="NCBI Taxonomy" id="2529274"/>
    <lineage>
        <taxon>Bacteria</taxon>
        <taxon>Pseudomonadati</taxon>
        <taxon>Bacteroidota</taxon>
        <taxon>Sphingobacteriia</taxon>
        <taxon>Sphingobacteriales</taxon>
        <taxon>Sphingobacteriaceae</taxon>
        <taxon>Pedobacter</taxon>
    </lineage>
</organism>
<keyword evidence="1" id="KW-0472">Membrane</keyword>
<reference evidence="3 4" key="1">
    <citation type="submission" date="2019-02" db="EMBL/GenBank/DDBJ databases">
        <title>Pedobacter sp. nov., a novel speices isolated from soil of pinguins habitat in Antarcitica.</title>
        <authorList>
            <person name="He R.-H."/>
        </authorList>
    </citation>
    <scope>NUCLEOTIDE SEQUENCE [LARGE SCALE GENOMIC DNA]</scope>
    <source>
        <strain evidence="3 4">E01020</strain>
    </source>
</reference>
<keyword evidence="1" id="KW-1133">Transmembrane helix</keyword>
<dbReference type="GO" id="GO:0000155">
    <property type="term" value="F:phosphorelay sensor kinase activity"/>
    <property type="evidence" value="ECO:0007669"/>
    <property type="project" value="InterPro"/>
</dbReference>
<keyword evidence="1" id="KW-0812">Transmembrane</keyword>
<dbReference type="Proteomes" id="UP000295668">
    <property type="component" value="Unassembled WGS sequence"/>
</dbReference>
<dbReference type="RefSeq" id="WP_133263799.1">
    <property type="nucleotide sequence ID" value="NZ_SJCY01000017.1"/>
</dbReference>
<keyword evidence="3" id="KW-0808">Transferase</keyword>
<feature type="domain" description="Signal transduction histidine kinase internal region" evidence="2">
    <location>
        <begin position="175"/>
        <end position="251"/>
    </location>
</feature>
<evidence type="ECO:0000256" key="1">
    <source>
        <dbReference type="SAM" id="Phobius"/>
    </source>
</evidence>
<keyword evidence="4" id="KW-1185">Reference proteome</keyword>
<protein>
    <submittedName>
        <fullName evidence="3">Histidine kinase</fullName>
    </submittedName>
</protein>
<accession>A0A4R5MHU4</accession>
<evidence type="ECO:0000259" key="2">
    <source>
        <dbReference type="Pfam" id="PF06580"/>
    </source>
</evidence>
<comment type="caution">
    <text evidence="3">The sequence shown here is derived from an EMBL/GenBank/DDBJ whole genome shotgun (WGS) entry which is preliminary data.</text>
</comment>
<keyword evidence="3" id="KW-0418">Kinase</keyword>
<dbReference type="EMBL" id="SJCY01000017">
    <property type="protein sequence ID" value="TDG34866.1"/>
    <property type="molecule type" value="Genomic_DNA"/>
</dbReference>
<dbReference type="GO" id="GO:0016020">
    <property type="term" value="C:membrane"/>
    <property type="evidence" value="ECO:0007669"/>
    <property type="project" value="InterPro"/>
</dbReference>
<dbReference type="PANTHER" id="PTHR34220:SF7">
    <property type="entry name" value="SENSOR HISTIDINE KINASE YPDA"/>
    <property type="match status" value="1"/>
</dbReference>
<dbReference type="PANTHER" id="PTHR34220">
    <property type="entry name" value="SENSOR HISTIDINE KINASE YPDA"/>
    <property type="match status" value="1"/>
</dbReference>
<dbReference type="Pfam" id="PF06580">
    <property type="entry name" value="His_kinase"/>
    <property type="match status" value="1"/>
</dbReference>
<dbReference type="InterPro" id="IPR010559">
    <property type="entry name" value="Sig_transdc_His_kin_internal"/>
</dbReference>
<dbReference type="InterPro" id="IPR050640">
    <property type="entry name" value="Bact_2-comp_sensor_kinase"/>
</dbReference>
<evidence type="ECO:0000313" key="4">
    <source>
        <dbReference type="Proteomes" id="UP000295668"/>
    </source>
</evidence>
<feature type="transmembrane region" description="Helical" evidence="1">
    <location>
        <begin position="75"/>
        <end position="96"/>
    </location>
</feature>
<dbReference type="OrthoDB" id="9792992at2"/>
<proteinExistence type="predicted"/>
<name>A0A4R5MHU4_9SPHI</name>
<gene>
    <name evidence="3" type="ORF">EZJ43_16360</name>
</gene>
<dbReference type="AlphaFoldDB" id="A0A4R5MHU4"/>
<feature type="transmembrane region" description="Helical" evidence="1">
    <location>
        <begin position="116"/>
        <end position="139"/>
    </location>
</feature>